<keyword evidence="4" id="KW-1003">Cell membrane</keyword>
<evidence type="ECO:0000256" key="8">
    <source>
        <dbReference type="SAM" id="Phobius"/>
    </source>
</evidence>
<feature type="transmembrane region" description="Helical" evidence="8">
    <location>
        <begin position="295"/>
        <end position="313"/>
    </location>
</feature>
<comment type="similarity">
    <text evidence="2">Belongs to the major facilitator superfamily.</text>
</comment>
<comment type="caution">
    <text evidence="10">The sequence shown here is derived from an EMBL/GenBank/DDBJ whole genome shotgun (WGS) entry which is preliminary data.</text>
</comment>
<evidence type="ECO:0000256" key="4">
    <source>
        <dbReference type="ARBA" id="ARBA00022475"/>
    </source>
</evidence>
<keyword evidence="7 8" id="KW-0472">Membrane</keyword>
<evidence type="ECO:0000256" key="1">
    <source>
        <dbReference type="ARBA" id="ARBA00004651"/>
    </source>
</evidence>
<dbReference type="PANTHER" id="PTHR43271:SF1">
    <property type="entry name" value="INNER MEMBRANE TRANSPORT PROTEIN YNFM"/>
    <property type="match status" value="1"/>
</dbReference>
<reference evidence="10 11" key="1">
    <citation type="journal article" date="2019" name="Int. J. Syst. Evol. Microbiol.">
        <title>The Global Catalogue of Microorganisms (GCM) 10K type strain sequencing project: providing services to taxonomists for standard genome sequencing and annotation.</title>
        <authorList>
            <consortium name="The Broad Institute Genomics Platform"/>
            <consortium name="The Broad Institute Genome Sequencing Center for Infectious Disease"/>
            <person name="Wu L."/>
            <person name="Ma J."/>
        </authorList>
    </citation>
    <scope>NUCLEOTIDE SEQUENCE [LARGE SCALE GENOMIC DNA]</scope>
    <source>
        <strain evidence="10 11">JCM 16378</strain>
    </source>
</reference>
<feature type="transmembrane region" description="Helical" evidence="8">
    <location>
        <begin position="152"/>
        <end position="175"/>
    </location>
</feature>
<keyword evidence="5 8" id="KW-0812">Transmembrane</keyword>
<evidence type="ECO:0000256" key="7">
    <source>
        <dbReference type="ARBA" id="ARBA00023136"/>
    </source>
</evidence>
<evidence type="ECO:0000256" key="3">
    <source>
        <dbReference type="ARBA" id="ARBA00022448"/>
    </source>
</evidence>
<gene>
    <name evidence="10" type="ORF">GCM10009867_27320</name>
</gene>
<dbReference type="Gene3D" id="1.20.1250.20">
    <property type="entry name" value="MFS general substrate transporter like domains"/>
    <property type="match status" value="1"/>
</dbReference>
<feature type="transmembrane region" description="Helical" evidence="8">
    <location>
        <begin position="96"/>
        <end position="114"/>
    </location>
</feature>
<dbReference type="RefSeq" id="WP_344194353.1">
    <property type="nucleotide sequence ID" value="NZ_BAAARN010000003.1"/>
</dbReference>
<dbReference type="InterPro" id="IPR011701">
    <property type="entry name" value="MFS"/>
</dbReference>
<evidence type="ECO:0000256" key="6">
    <source>
        <dbReference type="ARBA" id="ARBA00022989"/>
    </source>
</evidence>
<dbReference type="Proteomes" id="UP001501326">
    <property type="component" value="Unassembled WGS sequence"/>
</dbReference>
<evidence type="ECO:0000256" key="2">
    <source>
        <dbReference type="ARBA" id="ARBA00008335"/>
    </source>
</evidence>
<evidence type="ECO:0000256" key="5">
    <source>
        <dbReference type="ARBA" id="ARBA00022692"/>
    </source>
</evidence>
<dbReference type="InterPro" id="IPR020846">
    <property type="entry name" value="MFS_dom"/>
</dbReference>
<dbReference type="EMBL" id="BAAARN010000003">
    <property type="protein sequence ID" value="GAA2737966.1"/>
    <property type="molecule type" value="Genomic_DNA"/>
</dbReference>
<dbReference type="PROSITE" id="PS50850">
    <property type="entry name" value="MFS"/>
    <property type="match status" value="1"/>
</dbReference>
<feature type="transmembrane region" description="Helical" evidence="8">
    <location>
        <begin position="358"/>
        <end position="377"/>
    </location>
</feature>
<name>A0ABN3USD4_9MICO</name>
<evidence type="ECO:0000313" key="11">
    <source>
        <dbReference type="Proteomes" id="UP001501326"/>
    </source>
</evidence>
<accession>A0ABN3USD4</accession>
<keyword evidence="6 8" id="KW-1133">Transmembrane helix</keyword>
<feature type="transmembrane region" description="Helical" evidence="8">
    <location>
        <begin position="319"/>
        <end position="337"/>
    </location>
</feature>
<feature type="transmembrane region" description="Helical" evidence="8">
    <location>
        <begin position="120"/>
        <end position="140"/>
    </location>
</feature>
<protein>
    <submittedName>
        <fullName evidence="10">MFS transporter</fullName>
    </submittedName>
</protein>
<evidence type="ECO:0000313" key="10">
    <source>
        <dbReference type="EMBL" id="GAA2737966.1"/>
    </source>
</evidence>
<comment type="subcellular location">
    <subcellularLocation>
        <location evidence="1">Cell membrane</location>
        <topology evidence="1">Multi-pass membrane protein</topology>
    </subcellularLocation>
</comment>
<keyword evidence="3" id="KW-0813">Transport</keyword>
<organism evidence="10 11">
    <name type="scientific">Pedococcus aerophilus</name>
    <dbReference type="NCBI Taxonomy" id="436356"/>
    <lineage>
        <taxon>Bacteria</taxon>
        <taxon>Bacillati</taxon>
        <taxon>Actinomycetota</taxon>
        <taxon>Actinomycetes</taxon>
        <taxon>Micrococcales</taxon>
        <taxon>Intrasporangiaceae</taxon>
        <taxon>Pedococcus</taxon>
    </lineage>
</organism>
<proteinExistence type="inferred from homology"/>
<feature type="transmembrane region" description="Helical" evidence="8">
    <location>
        <begin position="383"/>
        <end position="404"/>
    </location>
</feature>
<dbReference type="InterPro" id="IPR036259">
    <property type="entry name" value="MFS_trans_sf"/>
</dbReference>
<feature type="transmembrane region" description="Helical" evidence="8">
    <location>
        <begin position="229"/>
        <end position="248"/>
    </location>
</feature>
<feature type="transmembrane region" description="Helical" evidence="8">
    <location>
        <begin position="65"/>
        <end position="84"/>
    </location>
</feature>
<dbReference type="SUPFAM" id="SSF103473">
    <property type="entry name" value="MFS general substrate transporter"/>
    <property type="match status" value="1"/>
</dbReference>
<dbReference type="Pfam" id="PF07690">
    <property type="entry name" value="MFS_1"/>
    <property type="match status" value="1"/>
</dbReference>
<dbReference type="PANTHER" id="PTHR43271">
    <property type="entry name" value="BLL2771 PROTEIN"/>
    <property type="match status" value="1"/>
</dbReference>
<feature type="transmembrane region" description="Helical" evidence="8">
    <location>
        <begin position="181"/>
        <end position="201"/>
    </location>
</feature>
<keyword evidence="11" id="KW-1185">Reference proteome</keyword>
<evidence type="ECO:0000259" key="9">
    <source>
        <dbReference type="PROSITE" id="PS50850"/>
    </source>
</evidence>
<feature type="transmembrane region" description="Helical" evidence="8">
    <location>
        <begin position="260"/>
        <end position="283"/>
    </location>
</feature>
<feature type="transmembrane region" description="Helical" evidence="8">
    <location>
        <begin position="27"/>
        <end position="45"/>
    </location>
</feature>
<feature type="domain" description="Major facilitator superfamily (MFS) profile" evidence="9">
    <location>
        <begin position="23"/>
        <end position="409"/>
    </location>
</feature>
<dbReference type="CDD" id="cd17324">
    <property type="entry name" value="MFS_NepI_like"/>
    <property type="match status" value="1"/>
</dbReference>
<sequence>MPRHPDAPRSDDPWEGYRSGSAGYRRISASVFLAGMATFALLYTTQPLLPLLSREFDVSPAQSSLTVSLSTIGLGLAMLVAAPVSERFGRTTMMHVSLLGSSIVCALAAFAPTWSTLLGLRLLLGVVLAGLPAVAMAYLTEELHGSAAAQAAGLYIAGTALGGMTGRLLAGLLAQLWDWRAAQLGMGGLGILCAAAVLALLPRSRRFTPAPPGLGEAVRSTRAILRDPALLMLFGISLTAMGAQVGIYNTIGFRLEAPPYALPVALASLVFLVYLGGSAASTIAGRWSSRVGRRTVAPVAAVVMLLGVVLSLAQPLWLVVVALAVSTAGFFALHGVASGWVPVRARLGRGGAAQASSLYLFAYYLGSSVFGTAAGSAWEAAGWAPVVALCGGLVVVALGLTLLLRRTHSLEPGGGTGPGPQTAG</sequence>